<feature type="transmembrane region" description="Helical" evidence="1">
    <location>
        <begin position="130"/>
        <end position="153"/>
    </location>
</feature>
<evidence type="ECO:0000313" key="2">
    <source>
        <dbReference type="EMBL" id="PKW13009.1"/>
    </source>
</evidence>
<dbReference type="STRING" id="994479.GCA_000194155_06000"/>
<evidence type="ECO:0000256" key="1">
    <source>
        <dbReference type="SAM" id="Phobius"/>
    </source>
</evidence>
<organism evidence="2 3">
    <name type="scientific">Saccharopolyspora spinosa</name>
    <dbReference type="NCBI Taxonomy" id="60894"/>
    <lineage>
        <taxon>Bacteria</taxon>
        <taxon>Bacillati</taxon>
        <taxon>Actinomycetota</taxon>
        <taxon>Actinomycetes</taxon>
        <taxon>Pseudonocardiales</taxon>
        <taxon>Pseudonocardiaceae</taxon>
        <taxon>Saccharopolyspora</taxon>
    </lineage>
</organism>
<dbReference type="Proteomes" id="UP000233786">
    <property type="component" value="Unassembled WGS sequence"/>
</dbReference>
<protein>
    <submittedName>
        <fullName evidence="2">Uncharacterized protein</fullName>
    </submittedName>
</protein>
<comment type="caution">
    <text evidence="2">The sequence shown here is derived from an EMBL/GenBank/DDBJ whole genome shotgun (WGS) entry which is preliminary data.</text>
</comment>
<feature type="transmembrane region" description="Helical" evidence="1">
    <location>
        <begin position="165"/>
        <end position="189"/>
    </location>
</feature>
<keyword evidence="1" id="KW-1133">Transmembrane helix</keyword>
<evidence type="ECO:0000313" key="3">
    <source>
        <dbReference type="Proteomes" id="UP000233786"/>
    </source>
</evidence>
<dbReference type="EMBL" id="PJNB01000001">
    <property type="protein sequence ID" value="PKW13009.1"/>
    <property type="molecule type" value="Genomic_DNA"/>
</dbReference>
<keyword evidence="3" id="KW-1185">Reference proteome</keyword>
<name>A0A2N3XQS8_SACSN</name>
<keyword evidence="1" id="KW-0472">Membrane</keyword>
<sequence>MSGITASRNAPLYYGFRVTVPQNPWQQGQNPQQFAPHAGYPQQVPAGKPRVPGTVGFASVVGLVMPPLSAALSVLNFVIMIVMFGKYISDIWSALLTNMIFVGIAVVSAVLWIVFSLLMRRGRGWARTVLVVMSAIWLIYTIYSIASFLVAVGGNFGPVFSSPSAIIGLVQMFIIVPITTVLFIVLVFLKPSNDYFKAARGR</sequence>
<dbReference type="AlphaFoldDB" id="A0A2N3XQS8"/>
<gene>
    <name evidence="2" type="ORF">A8926_0510</name>
</gene>
<reference evidence="2" key="1">
    <citation type="submission" date="2017-12" db="EMBL/GenBank/DDBJ databases">
        <title>Sequencing the genomes of 1000 Actinobacteria strains.</title>
        <authorList>
            <person name="Klenk H.-P."/>
        </authorList>
    </citation>
    <scope>NUCLEOTIDE SEQUENCE [LARGE SCALE GENOMIC DNA]</scope>
    <source>
        <strain evidence="2">DSM 44228</strain>
    </source>
</reference>
<feature type="transmembrane region" description="Helical" evidence="1">
    <location>
        <begin position="91"/>
        <end position="118"/>
    </location>
</feature>
<keyword evidence="1" id="KW-0812">Transmembrane</keyword>
<accession>A0A2N3XQS8</accession>
<feature type="transmembrane region" description="Helical" evidence="1">
    <location>
        <begin position="57"/>
        <end position="85"/>
    </location>
</feature>
<proteinExistence type="predicted"/>